<evidence type="ECO:0000256" key="5">
    <source>
        <dbReference type="ARBA" id="ARBA00022737"/>
    </source>
</evidence>
<evidence type="ECO:0000256" key="2">
    <source>
        <dbReference type="ARBA" id="ARBA00006375"/>
    </source>
</evidence>
<dbReference type="STRING" id="1590841.A0A2R6PDE8"/>
<evidence type="ECO:0000256" key="12">
    <source>
        <dbReference type="PROSITE-ProRule" id="PRU00282"/>
    </source>
</evidence>
<keyword evidence="15" id="KW-1185">Reference proteome</keyword>
<sequence length="374" mass="40390">MALSDYSRESLIPSFLYSAASPSKKLFDLEHLALNRNHMLKISSSSGSVPVSRSSSMKRSFVIPAPSEPGKIEMYSPAYFAACGVSGMLATGPSHMAVTPMDVVKCNMQIDPVKYKSVISGFGVLVREQGIQGLFRGWVPTLLGYSAQGACKYGFYEYFKKYYSDIVGPEYATKYKTLIYLAGSGSAEVIAGVALCPFEAVKVRVQTQPGFAKGLSDGLPKFVKSEGALGLYKGIVPLWGRQIPYTMMKFASFETIVELMYKHVVPTPKEECSKTFQLGLSFVGGYIAGIFCAIVSHPADNLVSFLNNAKGATVRDAVNKLGVWGLFTRGLPLRIAMIGTLTGAQWGLYDSFKVAFGLPTTGGITTPATVPVKM</sequence>
<dbReference type="Proteomes" id="UP000241394">
    <property type="component" value="Chromosome LG26"/>
</dbReference>
<keyword evidence="5" id="KW-0677">Repeat</keyword>
<dbReference type="GO" id="GO:0005743">
    <property type="term" value="C:mitochondrial inner membrane"/>
    <property type="evidence" value="ECO:0007669"/>
    <property type="project" value="UniProtKB-SubCell"/>
</dbReference>
<dbReference type="SUPFAM" id="SSF103506">
    <property type="entry name" value="Mitochondrial carrier"/>
    <property type="match status" value="1"/>
</dbReference>
<dbReference type="Gramene" id="PSR89423">
    <property type="protein sequence ID" value="PSR89423"/>
    <property type="gene ID" value="CEY00_Acc29624"/>
</dbReference>
<keyword evidence="8" id="KW-1133">Transmembrane helix</keyword>
<evidence type="ECO:0000256" key="9">
    <source>
        <dbReference type="ARBA" id="ARBA00023128"/>
    </source>
</evidence>
<evidence type="ECO:0000256" key="11">
    <source>
        <dbReference type="ARBA" id="ARBA00054871"/>
    </source>
</evidence>
<comment type="subcellular location">
    <subcellularLocation>
        <location evidence="1">Mitochondrion inner membrane</location>
        <topology evidence="1">Multi-pass membrane protein</topology>
    </subcellularLocation>
</comment>
<name>A0A2R6PDE8_ACTCC</name>
<keyword evidence="6" id="KW-0999">Mitochondrion inner membrane</keyword>
<dbReference type="EMBL" id="NKQK01000026">
    <property type="protein sequence ID" value="PSR89423.1"/>
    <property type="molecule type" value="Genomic_DNA"/>
</dbReference>
<dbReference type="InterPro" id="IPR044677">
    <property type="entry name" value="SLC25A3/Pic2/Mir1-like"/>
</dbReference>
<evidence type="ECO:0000313" key="14">
    <source>
        <dbReference type="EMBL" id="PSR89423.1"/>
    </source>
</evidence>
<accession>A0A2R6PDE8</accession>
<keyword evidence="4 12" id="KW-0812">Transmembrane</keyword>
<evidence type="ECO:0000256" key="3">
    <source>
        <dbReference type="ARBA" id="ARBA00022448"/>
    </source>
</evidence>
<dbReference type="PANTHER" id="PTHR45671:SF10">
    <property type="entry name" value="SOLUTE CARRIER FAMILY 25 MEMBER 3"/>
    <property type="match status" value="1"/>
</dbReference>
<dbReference type="OrthoDB" id="427452at2759"/>
<dbReference type="AlphaFoldDB" id="A0A2R6PDE8"/>
<dbReference type="Gene3D" id="1.50.40.10">
    <property type="entry name" value="Mitochondrial carrier domain"/>
    <property type="match status" value="2"/>
</dbReference>
<evidence type="ECO:0000256" key="7">
    <source>
        <dbReference type="ARBA" id="ARBA00022946"/>
    </source>
</evidence>
<evidence type="ECO:0000256" key="6">
    <source>
        <dbReference type="ARBA" id="ARBA00022792"/>
    </source>
</evidence>
<dbReference type="InterPro" id="IPR018108">
    <property type="entry name" value="MCP_transmembrane"/>
</dbReference>
<dbReference type="PANTHER" id="PTHR45671">
    <property type="entry name" value="SOLUTE CARRIER FAMILY 25 (MITOCHONDRIAL CARRIER PHOSPHATE CARRIER), MEMBER 3, LIKE-RELATED-RELATED"/>
    <property type="match status" value="1"/>
</dbReference>
<evidence type="ECO:0000256" key="4">
    <source>
        <dbReference type="ARBA" id="ARBA00022692"/>
    </source>
</evidence>
<dbReference type="PROSITE" id="PS50920">
    <property type="entry name" value="SOLCAR"/>
    <property type="match status" value="3"/>
</dbReference>
<keyword evidence="7" id="KW-0809">Transit peptide</keyword>
<feature type="repeat" description="Solcar" evidence="12">
    <location>
        <begin position="276"/>
        <end position="355"/>
    </location>
</feature>
<evidence type="ECO:0000256" key="1">
    <source>
        <dbReference type="ARBA" id="ARBA00004448"/>
    </source>
</evidence>
<evidence type="ECO:0000313" key="15">
    <source>
        <dbReference type="Proteomes" id="UP000241394"/>
    </source>
</evidence>
<dbReference type="GO" id="GO:0005315">
    <property type="term" value="F:phosphate transmembrane transporter activity"/>
    <property type="evidence" value="ECO:0007669"/>
    <property type="project" value="InterPro"/>
</dbReference>
<keyword evidence="9" id="KW-0496">Mitochondrion</keyword>
<feature type="repeat" description="Solcar" evidence="12">
    <location>
        <begin position="175"/>
        <end position="259"/>
    </location>
</feature>
<dbReference type="GO" id="GO:0006970">
    <property type="term" value="P:response to osmotic stress"/>
    <property type="evidence" value="ECO:0007669"/>
    <property type="project" value="UniProtKB-ARBA"/>
</dbReference>
<dbReference type="FunFam" id="1.50.40.10:FF:000012">
    <property type="entry name" value="Phosphate carrier protein, mitochondrial"/>
    <property type="match status" value="1"/>
</dbReference>
<evidence type="ECO:0000256" key="8">
    <source>
        <dbReference type="ARBA" id="ARBA00022989"/>
    </source>
</evidence>
<reference evidence="15" key="2">
    <citation type="journal article" date="2018" name="BMC Genomics">
        <title>A manually annotated Actinidia chinensis var. chinensis (kiwifruit) genome highlights the challenges associated with draft genomes and gene prediction in plants.</title>
        <authorList>
            <person name="Pilkington S.M."/>
            <person name="Crowhurst R."/>
            <person name="Hilario E."/>
            <person name="Nardozza S."/>
            <person name="Fraser L."/>
            <person name="Peng Y."/>
            <person name="Gunaseelan K."/>
            <person name="Simpson R."/>
            <person name="Tahir J."/>
            <person name="Deroles S.C."/>
            <person name="Templeton K."/>
            <person name="Luo Z."/>
            <person name="Davy M."/>
            <person name="Cheng C."/>
            <person name="McNeilage M."/>
            <person name="Scaglione D."/>
            <person name="Liu Y."/>
            <person name="Zhang Q."/>
            <person name="Datson P."/>
            <person name="De Silva N."/>
            <person name="Gardiner S.E."/>
            <person name="Bassett H."/>
            <person name="Chagne D."/>
            <person name="McCallum J."/>
            <person name="Dzierzon H."/>
            <person name="Deng C."/>
            <person name="Wang Y.Y."/>
            <person name="Barron L."/>
            <person name="Manako K."/>
            <person name="Bowen J."/>
            <person name="Foster T.M."/>
            <person name="Erridge Z.A."/>
            <person name="Tiffin H."/>
            <person name="Waite C.N."/>
            <person name="Davies K.M."/>
            <person name="Grierson E.P."/>
            <person name="Laing W.A."/>
            <person name="Kirk R."/>
            <person name="Chen X."/>
            <person name="Wood M."/>
            <person name="Montefiori M."/>
            <person name="Brummell D.A."/>
            <person name="Schwinn K.E."/>
            <person name="Catanach A."/>
            <person name="Fullerton C."/>
            <person name="Li D."/>
            <person name="Meiyalaghan S."/>
            <person name="Nieuwenhuizen N."/>
            <person name="Read N."/>
            <person name="Prakash R."/>
            <person name="Hunter D."/>
            <person name="Zhang H."/>
            <person name="McKenzie M."/>
            <person name="Knabel M."/>
            <person name="Harris A."/>
            <person name="Allan A.C."/>
            <person name="Gleave A."/>
            <person name="Chen A."/>
            <person name="Janssen B.J."/>
            <person name="Plunkett B."/>
            <person name="Ampomah-Dwamena C."/>
            <person name="Voogd C."/>
            <person name="Leif D."/>
            <person name="Lafferty D."/>
            <person name="Souleyre E.J.F."/>
            <person name="Varkonyi-Gasic E."/>
            <person name="Gambi F."/>
            <person name="Hanley J."/>
            <person name="Yao J.L."/>
            <person name="Cheung J."/>
            <person name="David K.M."/>
            <person name="Warren B."/>
            <person name="Marsh K."/>
            <person name="Snowden K.C."/>
            <person name="Lin-Wang K."/>
            <person name="Brian L."/>
            <person name="Martinez-Sanchez M."/>
            <person name="Wang M."/>
            <person name="Ileperuma N."/>
            <person name="Macnee N."/>
            <person name="Campin R."/>
            <person name="McAtee P."/>
            <person name="Drummond R.S.M."/>
            <person name="Espley R.V."/>
            <person name="Ireland H.S."/>
            <person name="Wu R."/>
            <person name="Atkinson R.G."/>
            <person name="Karunairetnam S."/>
            <person name="Bulley S."/>
            <person name="Chunkath S."/>
            <person name="Hanley Z."/>
            <person name="Storey R."/>
            <person name="Thrimawithana A.H."/>
            <person name="Thomson S."/>
            <person name="David C."/>
            <person name="Testolin R."/>
            <person name="Huang H."/>
            <person name="Hellens R.P."/>
            <person name="Schaffer R.J."/>
        </authorList>
    </citation>
    <scope>NUCLEOTIDE SEQUENCE [LARGE SCALE GENOMIC DNA]</scope>
    <source>
        <strain evidence="15">cv. Red5</strain>
    </source>
</reference>
<dbReference type="GO" id="GO:0003729">
    <property type="term" value="F:mRNA binding"/>
    <property type="evidence" value="ECO:0007669"/>
    <property type="project" value="UniProtKB-ARBA"/>
</dbReference>
<evidence type="ECO:0000256" key="13">
    <source>
        <dbReference type="RuleBase" id="RU000488"/>
    </source>
</evidence>
<keyword evidence="3 13" id="KW-0813">Transport</keyword>
<gene>
    <name evidence="14" type="ORF">CEY00_Acc29624</name>
</gene>
<dbReference type="InParanoid" id="A0A2R6PDE8"/>
<reference evidence="14 15" key="1">
    <citation type="submission" date="2017-07" db="EMBL/GenBank/DDBJ databases">
        <title>An improved, manually edited Actinidia chinensis var. chinensis (kiwifruit) genome highlights the challenges associated with draft genomes and gene prediction in plants.</title>
        <authorList>
            <person name="Pilkington S."/>
            <person name="Crowhurst R."/>
            <person name="Hilario E."/>
            <person name="Nardozza S."/>
            <person name="Fraser L."/>
            <person name="Peng Y."/>
            <person name="Gunaseelan K."/>
            <person name="Simpson R."/>
            <person name="Tahir J."/>
            <person name="Deroles S."/>
            <person name="Templeton K."/>
            <person name="Luo Z."/>
            <person name="Davy M."/>
            <person name="Cheng C."/>
            <person name="Mcneilage M."/>
            <person name="Scaglione D."/>
            <person name="Liu Y."/>
            <person name="Zhang Q."/>
            <person name="Datson P."/>
            <person name="De Silva N."/>
            <person name="Gardiner S."/>
            <person name="Bassett H."/>
            <person name="Chagne D."/>
            <person name="Mccallum J."/>
            <person name="Dzierzon H."/>
            <person name="Deng C."/>
            <person name="Wang Y.-Y."/>
            <person name="Barron N."/>
            <person name="Manako K."/>
            <person name="Bowen J."/>
            <person name="Foster T."/>
            <person name="Erridge Z."/>
            <person name="Tiffin H."/>
            <person name="Waite C."/>
            <person name="Davies K."/>
            <person name="Grierson E."/>
            <person name="Laing W."/>
            <person name="Kirk R."/>
            <person name="Chen X."/>
            <person name="Wood M."/>
            <person name="Montefiori M."/>
            <person name="Brummell D."/>
            <person name="Schwinn K."/>
            <person name="Catanach A."/>
            <person name="Fullerton C."/>
            <person name="Li D."/>
            <person name="Meiyalaghan S."/>
            <person name="Nieuwenhuizen N."/>
            <person name="Read N."/>
            <person name="Prakash R."/>
            <person name="Hunter D."/>
            <person name="Zhang H."/>
            <person name="Mckenzie M."/>
            <person name="Knabel M."/>
            <person name="Harris A."/>
            <person name="Allan A."/>
            <person name="Chen A."/>
            <person name="Janssen B."/>
            <person name="Plunkett B."/>
            <person name="Dwamena C."/>
            <person name="Voogd C."/>
            <person name="Leif D."/>
            <person name="Lafferty D."/>
            <person name="Souleyre E."/>
            <person name="Varkonyi-Gasic E."/>
            <person name="Gambi F."/>
            <person name="Hanley J."/>
            <person name="Yao J.-L."/>
            <person name="Cheung J."/>
            <person name="David K."/>
            <person name="Warren B."/>
            <person name="Marsh K."/>
            <person name="Snowden K."/>
            <person name="Lin-Wang K."/>
            <person name="Brian L."/>
            <person name="Martinez-Sanchez M."/>
            <person name="Wang M."/>
            <person name="Ileperuma N."/>
            <person name="Macnee N."/>
            <person name="Campin R."/>
            <person name="Mcatee P."/>
            <person name="Drummond R."/>
            <person name="Espley R."/>
            <person name="Ireland H."/>
            <person name="Wu R."/>
            <person name="Atkinson R."/>
            <person name="Karunairetnam S."/>
            <person name="Bulley S."/>
            <person name="Chunkath S."/>
            <person name="Hanley Z."/>
            <person name="Storey R."/>
            <person name="Thrimawithana A."/>
            <person name="Thomson S."/>
            <person name="David C."/>
            <person name="Testolin R."/>
        </authorList>
    </citation>
    <scope>NUCLEOTIDE SEQUENCE [LARGE SCALE GENOMIC DNA]</scope>
    <source>
        <strain evidence="15">cv. Red5</strain>
        <tissue evidence="14">Young leaf</tissue>
    </source>
</reference>
<comment type="caution">
    <text evidence="14">The sequence shown here is derived from an EMBL/GenBank/DDBJ whole genome shotgun (WGS) entry which is preliminary data.</text>
</comment>
<feature type="repeat" description="Solcar" evidence="12">
    <location>
        <begin position="78"/>
        <end position="162"/>
    </location>
</feature>
<evidence type="ECO:0000256" key="10">
    <source>
        <dbReference type="ARBA" id="ARBA00023136"/>
    </source>
</evidence>
<dbReference type="Pfam" id="PF00153">
    <property type="entry name" value="Mito_carr"/>
    <property type="match status" value="2"/>
</dbReference>
<proteinExistence type="inferred from homology"/>
<dbReference type="InterPro" id="IPR023395">
    <property type="entry name" value="MCP_dom_sf"/>
</dbReference>
<dbReference type="OMA" id="VSCYSTE"/>
<protein>
    <submittedName>
        <fullName evidence="14">Mitochondrial phosphate carrier protein like</fullName>
    </submittedName>
</protein>
<dbReference type="GO" id="GO:1990547">
    <property type="term" value="P:mitochondrial phosphate ion transmembrane transport"/>
    <property type="evidence" value="ECO:0007669"/>
    <property type="project" value="InterPro"/>
</dbReference>
<keyword evidence="10 12" id="KW-0472">Membrane</keyword>
<comment type="function">
    <text evidence="11">Transport of phosphate groups from the cytosol to the mitochondrial matrix. Mediates salt stress tolerance through an ATP-dependent pathway and via modulation of the gibberellin metabolism.</text>
</comment>
<organism evidence="14 15">
    <name type="scientific">Actinidia chinensis var. chinensis</name>
    <name type="common">Chinese soft-hair kiwi</name>
    <dbReference type="NCBI Taxonomy" id="1590841"/>
    <lineage>
        <taxon>Eukaryota</taxon>
        <taxon>Viridiplantae</taxon>
        <taxon>Streptophyta</taxon>
        <taxon>Embryophyta</taxon>
        <taxon>Tracheophyta</taxon>
        <taxon>Spermatophyta</taxon>
        <taxon>Magnoliopsida</taxon>
        <taxon>eudicotyledons</taxon>
        <taxon>Gunneridae</taxon>
        <taxon>Pentapetalae</taxon>
        <taxon>asterids</taxon>
        <taxon>Ericales</taxon>
        <taxon>Actinidiaceae</taxon>
        <taxon>Actinidia</taxon>
    </lineage>
</organism>
<comment type="similarity">
    <text evidence="2 13">Belongs to the mitochondrial carrier (TC 2.A.29) family.</text>
</comment>